<dbReference type="AlphaFoldDB" id="A0A1H4C7C2"/>
<evidence type="ECO:0000313" key="7">
    <source>
        <dbReference type="Proteomes" id="UP000435059"/>
    </source>
</evidence>
<organism evidence="5 6">
    <name type="scientific">Bacteroides xylanisolvens</name>
    <dbReference type="NCBI Taxonomy" id="371601"/>
    <lineage>
        <taxon>Bacteria</taxon>
        <taxon>Pseudomonadati</taxon>
        <taxon>Bacteroidota</taxon>
        <taxon>Bacteroidia</taxon>
        <taxon>Bacteroidales</taxon>
        <taxon>Bacteroidaceae</taxon>
        <taxon>Bacteroides</taxon>
    </lineage>
</organism>
<feature type="coiled-coil region" evidence="1">
    <location>
        <begin position="3"/>
        <end position="30"/>
    </location>
</feature>
<dbReference type="SMR" id="A0A1H4C7C2"/>
<keyword evidence="7" id="KW-1185">Reference proteome</keyword>
<protein>
    <submittedName>
        <fullName evidence="5">TIR domain-containing protein</fullName>
    </submittedName>
</protein>
<dbReference type="Gene3D" id="3.40.50.10140">
    <property type="entry name" value="Toll/interleukin-1 receptor homology (TIR) domain"/>
    <property type="match status" value="1"/>
</dbReference>
<proteinExistence type="predicted"/>
<dbReference type="Proteomes" id="UP000183040">
    <property type="component" value="Unassembled WGS sequence"/>
</dbReference>
<dbReference type="InterPro" id="IPR000157">
    <property type="entry name" value="TIR_dom"/>
</dbReference>
<reference evidence="7 8" key="2">
    <citation type="journal article" date="2019" name="Nat. Med.">
        <title>A library of human gut bacterial isolates paired with longitudinal multiomics data enables mechanistic microbiome research.</title>
        <authorList>
            <person name="Poyet M."/>
            <person name="Groussin M."/>
            <person name="Gibbons S.M."/>
            <person name="Avila-Pacheco J."/>
            <person name="Jiang X."/>
            <person name="Kearney S.M."/>
            <person name="Perrotta A.R."/>
            <person name="Berdy B."/>
            <person name="Zhao S."/>
            <person name="Lieberman T.D."/>
            <person name="Swanson P.K."/>
            <person name="Smith M."/>
            <person name="Roesemann S."/>
            <person name="Alexander J.E."/>
            <person name="Rich S.A."/>
            <person name="Livny J."/>
            <person name="Vlamakis H."/>
            <person name="Clish C."/>
            <person name="Bullock K."/>
            <person name="Deik A."/>
            <person name="Scott J."/>
            <person name="Pierce K.A."/>
            <person name="Xavier R.J."/>
            <person name="Alm E.J."/>
        </authorList>
    </citation>
    <scope>NUCLEOTIDE SEQUENCE [LARGE SCALE GENOMIC DNA]</scope>
    <source>
        <strain evidence="4 8">BIOML-A62</strain>
        <strain evidence="3 7">BIOML-A74</strain>
    </source>
</reference>
<evidence type="ECO:0000256" key="1">
    <source>
        <dbReference type="SAM" id="Coils"/>
    </source>
</evidence>
<dbReference type="SMART" id="SM00255">
    <property type="entry name" value="TIR"/>
    <property type="match status" value="1"/>
</dbReference>
<evidence type="ECO:0000313" key="4">
    <source>
        <dbReference type="EMBL" id="KAB6140135.1"/>
    </source>
</evidence>
<evidence type="ECO:0000313" key="8">
    <source>
        <dbReference type="Proteomes" id="UP000487596"/>
    </source>
</evidence>
<evidence type="ECO:0000313" key="3">
    <source>
        <dbReference type="EMBL" id="KAB6089376.1"/>
    </source>
</evidence>
<gene>
    <name evidence="4" type="ORF">GA424_07690</name>
    <name evidence="3" type="ORF">GA574_06650</name>
    <name evidence="5" type="ORF">SAMN04487924_10890</name>
</gene>
<evidence type="ECO:0000313" key="6">
    <source>
        <dbReference type="Proteomes" id="UP000183040"/>
    </source>
</evidence>
<keyword evidence="1" id="KW-0175">Coiled coil</keyword>
<evidence type="ECO:0000313" key="5">
    <source>
        <dbReference type="EMBL" id="SEA56239.1"/>
    </source>
</evidence>
<reference evidence="5 6" key="1">
    <citation type="submission" date="2016-10" db="EMBL/GenBank/DDBJ databases">
        <authorList>
            <person name="de Groot N.N."/>
        </authorList>
    </citation>
    <scope>NUCLEOTIDE SEQUENCE [LARGE SCALE GENOMIC DNA]</scope>
    <source>
        <strain evidence="5 6">NLAE-zl-G339</strain>
    </source>
</reference>
<feature type="domain" description="TIR" evidence="2">
    <location>
        <begin position="155"/>
        <end position="287"/>
    </location>
</feature>
<evidence type="ECO:0000259" key="2">
    <source>
        <dbReference type="PROSITE" id="PS50104"/>
    </source>
</evidence>
<accession>A0A1H4C7C2</accession>
<dbReference type="EMBL" id="FNRP01000008">
    <property type="protein sequence ID" value="SEA56239.1"/>
    <property type="molecule type" value="Genomic_DNA"/>
</dbReference>
<dbReference type="PROSITE" id="PS50104">
    <property type="entry name" value="TIR"/>
    <property type="match status" value="1"/>
</dbReference>
<dbReference type="Proteomes" id="UP000487596">
    <property type="component" value="Unassembled WGS sequence"/>
</dbReference>
<sequence length="287" mass="33348">MNSSYYQNQINRLEKDIADLQKKIADENKKEIDKNKQIDSVHRTINKNTSISTLNSKQRQIDGYQKDILNCRTKIASYQKSIATKSAELGKKRQELLKAQQSEQKKLQDDQLKFQKKLQSEIEIQKRHLETLIAQNYSTQNNKLVSTEDIPEPTKQYDFFISHASEDKDDIVRDLAEALRNNGFEVWYDEFELKIGDSLRKKIDYGLSNANYGIVIISPSFVKKNWTEYELNGMVAREMNGHKVILPIWHKITKDEVLRFSPSLADKLALNTSIHTIDDIVENLKNL</sequence>
<dbReference type="RefSeq" id="WP_048697596.1">
    <property type="nucleotide sequence ID" value="NZ_CP183042.1"/>
</dbReference>
<dbReference type="EMBL" id="WDEH01000009">
    <property type="protein sequence ID" value="KAB6140135.1"/>
    <property type="molecule type" value="Genomic_DNA"/>
</dbReference>
<dbReference type="InterPro" id="IPR035897">
    <property type="entry name" value="Toll_tir_struct_dom_sf"/>
</dbReference>
<dbReference type="GO" id="GO:0007165">
    <property type="term" value="P:signal transduction"/>
    <property type="evidence" value="ECO:0007669"/>
    <property type="project" value="InterPro"/>
</dbReference>
<dbReference type="SUPFAM" id="SSF52200">
    <property type="entry name" value="Toll/Interleukin receptor TIR domain"/>
    <property type="match status" value="1"/>
</dbReference>
<dbReference type="EMBL" id="WDES01000008">
    <property type="protein sequence ID" value="KAB6089376.1"/>
    <property type="molecule type" value="Genomic_DNA"/>
</dbReference>
<dbReference type="Proteomes" id="UP000435059">
    <property type="component" value="Unassembled WGS sequence"/>
</dbReference>
<name>A0A1H4C7C2_9BACE</name>
<dbReference type="Pfam" id="PF13676">
    <property type="entry name" value="TIR_2"/>
    <property type="match status" value="1"/>
</dbReference>